<keyword evidence="2" id="KW-0418">Kinase</keyword>
<dbReference type="Proteomes" id="UP000034595">
    <property type="component" value="Unassembled WGS sequence"/>
</dbReference>
<evidence type="ECO:0000256" key="1">
    <source>
        <dbReference type="SAM" id="Coils"/>
    </source>
</evidence>
<accession>A0A0G1MLI8</accession>
<name>A0A0G1MLI8_9BACT</name>
<dbReference type="InterPro" id="IPR035965">
    <property type="entry name" value="PAS-like_dom_sf"/>
</dbReference>
<keyword evidence="1" id="KW-0175">Coiled coil</keyword>
<feature type="coiled-coil region" evidence="1">
    <location>
        <begin position="162"/>
        <end position="189"/>
    </location>
</feature>
<proteinExistence type="predicted"/>
<dbReference type="GO" id="GO:0016301">
    <property type="term" value="F:kinase activity"/>
    <property type="evidence" value="ECO:0007669"/>
    <property type="project" value="UniProtKB-KW"/>
</dbReference>
<comment type="caution">
    <text evidence="2">The sequence shown here is derived from an EMBL/GenBank/DDBJ whole genome shotgun (WGS) entry which is preliminary data.</text>
</comment>
<sequence>MKNAKKIIEQTSSTTDKNFVDFFWEKSWTYTKTTVDVKNEPILVLDENFRVVMANESFYKVFQVVPKDTEQKNIFELGNGQWNIPLLRKNLESILPHNTFFKGFEVTREFPLIGHRTMILNARKIYMKEGVTLPPVILLVIEDITEMVDVAKMLARHTKQFEVTTKERMKKLEIYIKKLEKEVGELKKA</sequence>
<dbReference type="EMBL" id="LCJQ01000006">
    <property type="protein sequence ID" value="KKT81647.1"/>
    <property type="molecule type" value="Genomic_DNA"/>
</dbReference>
<reference evidence="2 3" key="1">
    <citation type="journal article" date="2015" name="Nature">
        <title>rRNA introns, odd ribosomes, and small enigmatic genomes across a large radiation of phyla.</title>
        <authorList>
            <person name="Brown C.T."/>
            <person name="Hug L.A."/>
            <person name="Thomas B.C."/>
            <person name="Sharon I."/>
            <person name="Castelle C.J."/>
            <person name="Singh A."/>
            <person name="Wilkins M.J."/>
            <person name="Williams K.H."/>
            <person name="Banfield J.F."/>
        </authorList>
    </citation>
    <scope>NUCLEOTIDE SEQUENCE [LARGE SCALE GENOMIC DNA]</scope>
</reference>
<dbReference type="Gene3D" id="3.30.450.20">
    <property type="entry name" value="PAS domain"/>
    <property type="match status" value="1"/>
</dbReference>
<dbReference type="SUPFAM" id="SSF55785">
    <property type="entry name" value="PYP-like sensor domain (PAS domain)"/>
    <property type="match status" value="1"/>
</dbReference>
<protein>
    <submittedName>
        <fullName evidence="2">Signal Transduction Histidine Kinase (STHK) with CheB and CheR activity</fullName>
    </submittedName>
</protein>
<evidence type="ECO:0000313" key="2">
    <source>
        <dbReference type="EMBL" id="KKT81647.1"/>
    </source>
</evidence>
<evidence type="ECO:0000313" key="3">
    <source>
        <dbReference type="Proteomes" id="UP000034595"/>
    </source>
</evidence>
<gene>
    <name evidence="2" type="ORF">UW78_C0006G0012</name>
</gene>
<organism evidence="2 3">
    <name type="scientific">Candidatus Azambacteria bacterium GW2011_GWA1_44_9</name>
    <dbReference type="NCBI Taxonomy" id="1618610"/>
    <lineage>
        <taxon>Bacteria</taxon>
        <taxon>Candidatus Azamiibacteriota</taxon>
    </lineage>
</organism>
<dbReference type="AlphaFoldDB" id="A0A0G1MLI8"/>
<keyword evidence="2" id="KW-0808">Transferase</keyword>